<evidence type="ECO:0000256" key="3">
    <source>
        <dbReference type="ARBA" id="ARBA00011245"/>
    </source>
</evidence>
<dbReference type="Pfam" id="PF09810">
    <property type="entry name" value="Exo5"/>
    <property type="match status" value="1"/>
</dbReference>
<protein>
    <recommendedName>
        <fullName evidence="10">Exonuclease V</fullName>
    </recommendedName>
</protein>
<dbReference type="RefSeq" id="XP_044662870.1">
    <property type="nucleotide sequence ID" value="XM_044806935.1"/>
</dbReference>
<comment type="subunit">
    <text evidence="3">Monomer.</text>
</comment>
<sequence length="595" mass="65718">MANAVVDPAVDDDTIAQQHAPDESDYGSDLDDATIDELFSQPLTPSQARLPPAVDTEDVEEPVIPQRDESELQSDILRLPRADVEALLASLGHATALVQEALDQPANTFGGITAARLDSPGSGKVRYSKSGDIVSPTEHVGETPIKRECSPTEQPDTNDTRSPIERFRKHRALTVTDLVTPAWCELQYWYSLTKYGRIKRTPAMKQGSKIHKQIEEETQIEVPVSTTTKEDRFGVNLWNIIQGLRALRATGLTRELSVYGIVDGDVVVGKIDAVSYACPDEKFEAEMLAMREAANNGGSKIQKETLPADQRSMTDYLRGSQEQDTILNSQAAWSGTPAQRRPARTIYLSDVKTRGSRTVPSGKMLKSTQMQLMLYRRFLNDLAANEVEASRIFDLYKLDANANFSDDFLASMAKLQPRSPTPSQSAFAGFEVDDANDEMMPSADQDVSGYDPLDEILSHNTLSSLWSHMIAEFRLTVPVSPTSSCISPLLTAEFRDATTGSLIGRRSFAYDAEVLGEYVKSEMSWWRGEREAQGVQDIEEAGYKCRSCKFADVCTWRINLDEKHGQKGKLRRSTNTPSAAATQSQGSSVAKTERA</sequence>
<evidence type="ECO:0008006" key="10">
    <source>
        <dbReference type="Google" id="ProtNLM"/>
    </source>
</evidence>
<feature type="region of interest" description="Disordered" evidence="7">
    <location>
        <begin position="564"/>
        <end position="595"/>
    </location>
</feature>
<evidence type="ECO:0000256" key="4">
    <source>
        <dbReference type="ARBA" id="ARBA00022485"/>
    </source>
</evidence>
<keyword evidence="4" id="KW-0004">4Fe-4S</keyword>
<dbReference type="GO" id="GO:0005739">
    <property type="term" value="C:mitochondrion"/>
    <property type="evidence" value="ECO:0007669"/>
    <property type="project" value="TreeGrafter"/>
</dbReference>
<evidence type="ECO:0000313" key="8">
    <source>
        <dbReference type="EMBL" id="GIZ48383.1"/>
    </source>
</evidence>
<reference evidence="8 9" key="1">
    <citation type="submission" date="2021-01" db="EMBL/GenBank/DDBJ databases">
        <title>Cercospora kikuchii MAFF 305040 whole genome shotgun sequence.</title>
        <authorList>
            <person name="Kashiwa T."/>
            <person name="Suzuki T."/>
        </authorList>
    </citation>
    <scope>NUCLEOTIDE SEQUENCE [LARGE SCALE GENOMIC DNA]</scope>
    <source>
        <strain evidence="8 9">MAFF 305040</strain>
    </source>
</reference>
<evidence type="ECO:0000313" key="9">
    <source>
        <dbReference type="Proteomes" id="UP000825890"/>
    </source>
</evidence>
<comment type="caution">
    <text evidence="8">The sequence shown here is derived from an EMBL/GenBank/DDBJ whole genome shotgun (WGS) entry which is preliminary data.</text>
</comment>
<organism evidence="8 9">
    <name type="scientific">Cercospora kikuchii</name>
    <dbReference type="NCBI Taxonomy" id="84275"/>
    <lineage>
        <taxon>Eukaryota</taxon>
        <taxon>Fungi</taxon>
        <taxon>Dikarya</taxon>
        <taxon>Ascomycota</taxon>
        <taxon>Pezizomycotina</taxon>
        <taxon>Dothideomycetes</taxon>
        <taxon>Dothideomycetidae</taxon>
        <taxon>Mycosphaerellales</taxon>
        <taxon>Mycosphaerellaceae</taxon>
        <taxon>Cercospora</taxon>
    </lineage>
</organism>
<comment type="similarity">
    <text evidence="2">Belongs to the EXO5 family.</text>
</comment>
<keyword evidence="5" id="KW-0540">Nuclease</keyword>
<evidence type="ECO:0000256" key="1">
    <source>
        <dbReference type="ARBA" id="ARBA00001966"/>
    </source>
</evidence>
<feature type="region of interest" description="Disordered" evidence="7">
    <location>
        <begin position="1"/>
        <end position="71"/>
    </location>
</feature>
<dbReference type="GO" id="GO:0045145">
    <property type="term" value="F:single-stranded DNA 5'-3' DNA exonuclease activity"/>
    <property type="evidence" value="ECO:0007669"/>
    <property type="project" value="InterPro"/>
</dbReference>
<keyword evidence="4" id="KW-0479">Metal-binding</keyword>
<dbReference type="Proteomes" id="UP000825890">
    <property type="component" value="Unassembled WGS sequence"/>
</dbReference>
<comment type="cofactor">
    <cofactor evidence="1">
        <name>[4Fe-4S] cluster</name>
        <dbReference type="ChEBI" id="CHEBI:49883"/>
    </cofactor>
</comment>
<dbReference type="OrthoDB" id="354769at2759"/>
<keyword evidence="4" id="KW-0411">Iron-sulfur</keyword>
<evidence type="ECO:0000256" key="7">
    <source>
        <dbReference type="SAM" id="MobiDB-lite"/>
    </source>
</evidence>
<feature type="compositionally biased region" description="Basic and acidic residues" evidence="7">
    <location>
        <begin position="139"/>
        <end position="150"/>
    </location>
</feature>
<gene>
    <name evidence="8" type="ORF">CKM354_001144600</name>
</gene>
<evidence type="ECO:0000256" key="5">
    <source>
        <dbReference type="ARBA" id="ARBA00022722"/>
    </source>
</evidence>
<accession>A0A9P3CT04</accession>
<name>A0A9P3CT04_9PEZI</name>
<proteinExistence type="inferred from homology"/>
<dbReference type="EMBL" id="BOLY01000008">
    <property type="protein sequence ID" value="GIZ48383.1"/>
    <property type="molecule type" value="Genomic_DNA"/>
</dbReference>
<evidence type="ECO:0000256" key="6">
    <source>
        <dbReference type="ARBA" id="ARBA00022839"/>
    </source>
</evidence>
<dbReference type="AlphaFoldDB" id="A0A9P3CT04"/>
<evidence type="ECO:0000256" key="2">
    <source>
        <dbReference type="ARBA" id="ARBA00009797"/>
    </source>
</evidence>
<keyword evidence="9" id="KW-1185">Reference proteome</keyword>
<keyword evidence="4" id="KW-0408">Iron</keyword>
<dbReference type="GO" id="GO:0005634">
    <property type="term" value="C:nucleus"/>
    <property type="evidence" value="ECO:0007669"/>
    <property type="project" value="TreeGrafter"/>
</dbReference>
<dbReference type="GO" id="GO:0051539">
    <property type="term" value="F:4 iron, 4 sulfur cluster binding"/>
    <property type="evidence" value="ECO:0007669"/>
    <property type="project" value="UniProtKB-KW"/>
</dbReference>
<keyword evidence="6" id="KW-0269">Exonuclease</keyword>
<dbReference type="InterPro" id="IPR019190">
    <property type="entry name" value="EXOV"/>
</dbReference>
<dbReference type="PANTHER" id="PTHR14464">
    <property type="entry name" value="EXONUCLEASE V"/>
    <property type="match status" value="1"/>
</dbReference>
<keyword evidence="6" id="KW-0378">Hydrolase</keyword>
<feature type="compositionally biased region" description="Polar residues" evidence="7">
    <location>
        <begin position="573"/>
        <end position="595"/>
    </location>
</feature>
<feature type="region of interest" description="Disordered" evidence="7">
    <location>
        <begin position="120"/>
        <end position="161"/>
    </location>
</feature>
<dbReference type="GeneID" id="68297021"/>
<feature type="compositionally biased region" description="Acidic residues" evidence="7">
    <location>
        <begin position="23"/>
        <end position="35"/>
    </location>
</feature>
<dbReference type="GO" id="GO:0036297">
    <property type="term" value="P:interstrand cross-link repair"/>
    <property type="evidence" value="ECO:0007669"/>
    <property type="project" value="TreeGrafter"/>
</dbReference>
<dbReference type="PANTHER" id="PTHR14464:SF4">
    <property type="entry name" value="EXONUCLEASE V"/>
    <property type="match status" value="1"/>
</dbReference>